<evidence type="ECO:0000259" key="4">
    <source>
        <dbReference type="Pfam" id="PF00408"/>
    </source>
</evidence>
<reference evidence="6 7" key="1">
    <citation type="submission" date="2021-05" db="EMBL/GenBank/DDBJ databases">
        <title>Molecular characterization for Shewanella algae harboring chromosomal blaOXA-55-like strains isolated from clinical and environment sample.</title>
        <authorList>
            <person name="Ohama Y."/>
            <person name="Aoki K."/>
            <person name="Harada S."/>
            <person name="Moriya K."/>
            <person name="Ishii Y."/>
            <person name="Tateda K."/>
        </authorList>
    </citation>
    <scope>NUCLEOTIDE SEQUENCE [LARGE SCALE GENOMIC DNA]</scope>
    <source>
        <strain evidence="6 7">LMG 23746</strain>
    </source>
</reference>
<dbReference type="Gene3D" id="3.40.120.10">
    <property type="entry name" value="Alpha-D-Glucose-1,6-Bisphosphate, subunit A, domain 3"/>
    <property type="match status" value="2"/>
</dbReference>
<dbReference type="SUPFAM" id="SSF55957">
    <property type="entry name" value="Phosphoglucomutase, C-terminal domain"/>
    <property type="match status" value="1"/>
</dbReference>
<feature type="domain" description="Alpha-D-phosphohexomutase alpha/beta/alpha" evidence="5">
    <location>
        <begin position="65"/>
        <end position="184"/>
    </location>
</feature>
<evidence type="ECO:0008006" key="8">
    <source>
        <dbReference type="Google" id="ProtNLM"/>
    </source>
</evidence>
<protein>
    <recommendedName>
        <fullName evidence="8">Phosphoglucomutase</fullName>
    </recommendedName>
</protein>
<organism evidence="6 7">
    <name type="scientific">Shewanella algidipiscicola</name>
    <dbReference type="NCBI Taxonomy" id="614070"/>
    <lineage>
        <taxon>Bacteria</taxon>
        <taxon>Pseudomonadati</taxon>
        <taxon>Pseudomonadota</taxon>
        <taxon>Gammaproteobacteria</taxon>
        <taxon>Alteromonadales</taxon>
        <taxon>Shewanellaceae</taxon>
        <taxon>Shewanella</taxon>
    </lineage>
</organism>
<evidence type="ECO:0000256" key="3">
    <source>
        <dbReference type="ARBA" id="ARBA00023235"/>
    </source>
</evidence>
<accession>A0ABQ4PHY2</accession>
<dbReference type="SUPFAM" id="SSF53738">
    <property type="entry name" value="Phosphoglucomutase, first 3 domains"/>
    <property type="match status" value="2"/>
</dbReference>
<dbReference type="Proteomes" id="UP000761574">
    <property type="component" value="Unassembled WGS sequence"/>
</dbReference>
<keyword evidence="3" id="KW-0413">Isomerase</keyword>
<sequence>MVNDKVDPSFSFMPLDKDGKIRMDCSSPYAMAGLLAHQHEFDICVGNDPDYDRHGIVCPSTGLMNPNHFLAVAIEYLLTHRPQWADSLAIGKTLVSSAMIDKVCLELGRPLCEVPVGFKWFVDGLSEATLAFGGEESAGAAFLQRDGRTWCSDKDGFIMALLAAEIVAVTGQTPAQRYQQMVERHGESFYQRIDSPVTPKRKAKFNRLITQSVTCELLGSDTLAGDAITAILTHAPGNQAPIGGVKVVTANGWFAARPSGTEALFKLYGESFVSAEHLEQLLAQAQQMIETMLSA</sequence>
<feature type="domain" description="Alpha-D-phosphohexomutase C-terminal" evidence="4">
    <location>
        <begin position="238"/>
        <end position="284"/>
    </location>
</feature>
<evidence type="ECO:0000256" key="2">
    <source>
        <dbReference type="ARBA" id="ARBA00022842"/>
    </source>
</evidence>
<keyword evidence="2" id="KW-0460">Magnesium</keyword>
<dbReference type="PANTHER" id="PTHR45745:SF1">
    <property type="entry name" value="PHOSPHOGLUCOMUTASE 2B-RELATED"/>
    <property type="match status" value="1"/>
</dbReference>
<dbReference type="InterPro" id="IPR016055">
    <property type="entry name" value="A-D-PHexomutase_a/b/a-I/II/III"/>
</dbReference>
<dbReference type="EMBL" id="BPFB01000020">
    <property type="protein sequence ID" value="GIU47119.1"/>
    <property type="molecule type" value="Genomic_DNA"/>
</dbReference>
<evidence type="ECO:0000313" key="6">
    <source>
        <dbReference type="EMBL" id="GIU47119.1"/>
    </source>
</evidence>
<proteinExistence type="predicted"/>
<dbReference type="Pfam" id="PF00408">
    <property type="entry name" value="PGM_PMM_IV"/>
    <property type="match status" value="1"/>
</dbReference>
<dbReference type="InterPro" id="IPR036900">
    <property type="entry name" value="A-D-PHexomutase_C_sf"/>
</dbReference>
<dbReference type="Pfam" id="PF02880">
    <property type="entry name" value="PGM_PMM_III"/>
    <property type="match status" value="1"/>
</dbReference>
<keyword evidence="7" id="KW-1185">Reference proteome</keyword>
<gene>
    <name evidence="6" type="ORF">TUM4630_19930</name>
</gene>
<evidence type="ECO:0000259" key="5">
    <source>
        <dbReference type="Pfam" id="PF02880"/>
    </source>
</evidence>
<dbReference type="InterPro" id="IPR005843">
    <property type="entry name" value="A-D-PHexomutase_C"/>
</dbReference>
<evidence type="ECO:0000313" key="7">
    <source>
        <dbReference type="Proteomes" id="UP000761574"/>
    </source>
</evidence>
<name>A0ABQ4PHY2_9GAMM</name>
<dbReference type="Gene3D" id="3.30.310.50">
    <property type="entry name" value="Alpha-D-phosphohexomutase, C-terminal domain"/>
    <property type="match status" value="1"/>
</dbReference>
<evidence type="ECO:0000256" key="1">
    <source>
        <dbReference type="ARBA" id="ARBA00022723"/>
    </source>
</evidence>
<comment type="caution">
    <text evidence="6">The sequence shown here is derived from an EMBL/GenBank/DDBJ whole genome shotgun (WGS) entry which is preliminary data.</text>
</comment>
<dbReference type="PANTHER" id="PTHR45745">
    <property type="entry name" value="PHOSPHOMANNOMUTASE 45A"/>
    <property type="match status" value="1"/>
</dbReference>
<dbReference type="InterPro" id="IPR005846">
    <property type="entry name" value="A-D-PHexomutase_a/b/a-III"/>
</dbReference>
<keyword evidence="1" id="KW-0479">Metal-binding</keyword>